<evidence type="ECO:0000256" key="4">
    <source>
        <dbReference type="ARBA" id="ARBA00022801"/>
    </source>
</evidence>
<sequence>MTTSSSQQDQNKERTPQPHDTTTTADQHHADFDLSFLPIRKIFTLIFIHDVQHNQLLLGQKQRGPLLGQWNGFGGKVEKGLESIAESAARELEEEAFLTAPLFPIGFIQWVVESAPSTTSSEPTYRDIMIVYKAHSLQPTTTAINPSSESVQHQHLHVSPEHKRNDDSNTQRMTQFPASDEMAPAWWDVDHLPWKDMRINHKVWYPFMLADRPYRGVYWYETRTSVEPGAENAQRETVKEIWVEDLRRRCFQFGDRSLSKSHGEGEGEDGRRLEMYARQLGLEGTCYLSESSTGGDVIETELIRSEPKVNQDLDGAWLRDAIAQVEKDWVATHFP</sequence>
<evidence type="ECO:0000259" key="7">
    <source>
        <dbReference type="PROSITE" id="PS51462"/>
    </source>
</evidence>
<gene>
    <name evidence="8" type="ORF">BGZ95_010776</name>
</gene>
<dbReference type="GO" id="GO:0005737">
    <property type="term" value="C:cytoplasm"/>
    <property type="evidence" value="ECO:0007669"/>
    <property type="project" value="TreeGrafter"/>
</dbReference>
<accession>A0AAD4DK24</accession>
<name>A0AAD4DK24_9FUNG</name>
<evidence type="ECO:0000256" key="5">
    <source>
        <dbReference type="ARBA" id="ARBA00022842"/>
    </source>
</evidence>
<evidence type="ECO:0000256" key="6">
    <source>
        <dbReference type="SAM" id="MobiDB-lite"/>
    </source>
</evidence>
<dbReference type="Proteomes" id="UP001194580">
    <property type="component" value="Unassembled WGS sequence"/>
</dbReference>
<proteinExistence type="inferred from homology"/>
<keyword evidence="5" id="KW-0460">Magnesium</keyword>
<comment type="cofactor">
    <cofactor evidence="1">
        <name>Mg(2+)</name>
        <dbReference type="ChEBI" id="CHEBI:18420"/>
    </cofactor>
</comment>
<dbReference type="InterPro" id="IPR015797">
    <property type="entry name" value="NUDIX_hydrolase-like_dom_sf"/>
</dbReference>
<keyword evidence="9" id="KW-1185">Reference proteome</keyword>
<feature type="domain" description="Nudix hydrolase" evidence="7">
    <location>
        <begin position="38"/>
        <end position="190"/>
    </location>
</feature>
<dbReference type="PANTHER" id="PTHR43758:SF2">
    <property type="entry name" value="OXIDIZED PURINE NUCLEOSIDE TRIPHOSPHATE HYDROLASE"/>
    <property type="match status" value="1"/>
</dbReference>
<evidence type="ECO:0000256" key="1">
    <source>
        <dbReference type="ARBA" id="ARBA00001946"/>
    </source>
</evidence>
<dbReference type="InterPro" id="IPR000086">
    <property type="entry name" value="NUDIX_hydrolase_dom"/>
</dbReference>
<dbReference type="AlphaFoldDB" id="A0AAD4DK24"/>
<protein>
    <recommendedName>
        <fullName evidence="7">Nudix hydrolase domain-containing protein</fullName>
    </recommendedName>
</protein>
<reference evidence="8" key="1">
    <citation type="journal article" date="2020" name="Fungal Divers.">
        <title>Resolving the Mortierellaceae phylogeny through synthesis of multi-gene phylogenetics and phylogenomics.</title>
        <authorList>
            <person name="Vandepol N."/>
            <person name="Liber J."/>
            <person name="Desiro A."/>
            <person name="Na H."/>
            <person name="Kennedy M."/>
            <person name="Barry K."/>
            <person name="Grigoriev I.V."/>
            <person name="Miller A.N."/>
            <person name="O'Donnell K."/>
            <person name="Stajich J.E."/>
            <person name="Bonito G."/>
        </authorList>
    </citation>
    <scope>NUCLEOTIDE SEQUENCE</scope>
    <source>
        <strain evidence="8">NRRL 28262</strain>
    </source>
</reference>
<dbReference type="PROSITE" id="PS51462">
    <property type="entry name" value="NUDIX"/>
    <property type="match status" value="1"/>
</dbReference>
<dbReference type="GO" id="GO:0042262">
    <property type="term" value="P:DNA protection"/>
    <property type="evidence" value="ECO:0007669"/>
    <property type="project" value="TreeGrafter"/>
</dbReference>
<feature type="region of interest" description="Disordered" evidence="6">
    <location>
        <begin position="1"/>
        <end position="26"/>
    </location>
</feature>
<dbReference type="GO" id="GO:0046872">
    <property type="term" value="F:metal ion binding"/>
    <property type="evidence" value="ECO:0007669"/>
    <property type="project" value="UniProtKB-KW"/>
</dbReference>
<dbReference type="SUPFAM" id="SSF55811">
    <property type="entry name" value="Nudix"/>
    <property type="match status" value="1"/>
</dbReference>
<dbReference type="GO" id="GO:0008413">
    <property type="term" value="F:8-oxo-7,8-dihydroguanosine triphosphate pyrophosphatase activity"/>
    <property type="evidence" value="ECO:0007669"/>
    <property type="project" value="TreeGrafter"/>
</dbReference>
<evidence type="ECO:0000256" key="2">
    <source>
        <dbReference type="ARBA" id="ARBA00005582"/>
    </source>
</evidence>
<keyword evidence="4" id="KW-0378">Hydrolase</keyword>
<dbReference type="Gene3D" id="3.90.79.10">
    <property type="entry name" value="Nucleoside Triphosphate Pyrophosphohydrolase"/>
    <property type="match status" value="1"/>
</dbReference>
<comment type="caution">
    <text evidence="8">The sequence shown here is derived from an EMBL/GenBank/DDBJ whole genome shotgun (WGS) entry which is preliminary data.</text>
</comment>
<comment type="similarity">
    <text evidence="2">Belongs to the Nudix hydrolase family.</text>
</comment>
<evidence type="ECO:0000313" key="8">
    <source>
        <dbReference type="EMBL" id="KAG0280256.1"/>
    </source>
</evidence>
<dbReference type="PANTHER" id="PTHR43758">
    <property type="entry name" value="7,8-DIHYDRO-8-OXOGUANINE TRIPHOSPHATASE"/>
    <property type="match status" value="1"/>
</dbReference>
<keyword evidence="3" id="KW-0479">Metal-binding</keyword>
<dbReference type="EMBL" id="JAAAIL010000075">
    <property type="protein sequence ID" value="KAG0280256.1"/>
    <property type="molecule type" value="Genomic_DNA"/>
</dbReference>
<dbReference type="Pfam" id="PF00293">
    <property type="entry name" value="NUDIX"/>
    <property type="match status" value="1"/>
</dbReference>
<organism evidence="8 9">
    <name type="scientific">Linnemannia exigua</name>
    <dbReference type="NCBI Taxonomy" id="604196"/>
    <lineage>
        <taxon>Eukaryota</taxon>
        <taxon>Fungi</taxon>
        <taxon>Fungi incertae sedis</taxon>
        <taxon>Mucoromycota</taxon>
        <taxon>Mortierellomycotina</taxon>
        <taxon>Mortierellomycetes</taxon>
        <taxon>Mortierellales</taxon>
        <taxon>Mortierellaceae</taxon>
        <taxon>Linnemannia</taxon>
    </lineage>
</organism>
<evidence type="ECO:0000313" key="9">
    <source>
        <dbReference type="Proteomes" id="UP001194580"/>
    </source>
</evidence>
<evidence type="ECO:0000256" key="3">
    <source>
        <dbReference type="ARBA" id="ARBA00022723"/>
    </source>
</evidence>